<evidence type="ECO:0000313" key="2">
    <source>
        <dbReference type="EMBL" id="VAW70860.1"/>
    </source>
</evidence>
<proteinExistence type="predicted"/>
<gene>
    <name evidence="2" type="ORF">MNBD_GAMMA09-1209</name>
</gene>
<dbReference type="NCBIfam" id="TIGR02532">
    <property type="entry name" value="IV_pilin_GFxxxE"/>
    <property type="match status" value="1"/>
</dbReference>
<dbReference type="AlphaFoldDB" id="A0A3B0Y1U6"/>
<feature type="transmembrane region" description="Helical" evidence="1">
    <location>
        <begin position="12"/>
        <end position="36"/>
    </location>
</feature>
<sequence length="166" mass="18102">MRIHISNKQGGFTLIEVMVAMFILTIGMLGSTSMMLRSQLKAEETNIEATAAQRVWNIAELLRANVADVNAANFDKLVVAEPATAPTPPSCFTSGCTGAALVGVTQYLIGIELYTYLKNKNSSVSITKLSGTAQKQDLVFDINLSWDELDKAGVTYTKNYQMVFQP</sequence>
<name>A0A3B0Y1U6_9ZZZZ</name>
<evidence type="ECO:0008006" key="3">
    <source>
        <dbReference type="Google" id="ProtNLM"/>
    </source>
</evidence>
<keyword evidence="1" id="KW-1133">Transmembrane helix</keyword>
<protein>
    <recommendedName>
        <fullName evidence="3">Type IV fimbrial biogenesis protein PilV</fullName>
    </recommendedName>
</protein>
<keyword evidence="1" id="KW-0812">Transmembrane</keyword>
<dbReference type="EMBL" id="UOFI01000208">
    <property type="protein sequence ID" value="VAW70860.1"/>
    <property type="molecule type" value="Genomic_DNA"/>
</dbReference>
<accession>A0A3B0Y1U6</accession>
<evidence type="ECO:0000256" key="1">
    <source>
        <dbReference type="SAM" id="Phobius"/>
    </source>
</evidence>
<organism evidence="2">
    <name type="scientific">hydrothermal vent metagenome</name>
    <dbReference type="NCBI Taxonomy" id="652676"/>
    <lineage>
        <taxon>unclassified sequences</taxon>
        <taxon>metagenomes</taxon>
        <taxon>ecological metagenomes</taxon>
    </lineage>
</organism>
<dbReference type="InterPro" id="IPR012902">
    <property type="entry name" value="N_methyl_site"/>
</dbReference>
<keyword evidence="1" id="KW-0472">Membrane</keyword>
<reference evidence="2" key="1">
    <citation type="submission" date="2018-06" db="EMBL/GenBank/DDBJ databases">
        <authorList>
            <person name="Zhirakovskaya E."/>
        </authorList>
    </citation>
    <scope>NUCLEOTIDE SEQUENCE</scope>
</reference>
<dbReference type="Pfam" id="PF07963">
    <property type="entry name" value="N_methyl"/>
    <property type="match status" value="1"/>
</dbReference>